<dbReference type="PROSITE" id="PS50172">
    <property type="entry name" value="BRCT"/>
    <property type="match status" value="1"/>
</dbReference>
<keyword evidence="3 4" id="KW-0539">Nucleus</keyword>
<keyword evidence="2 4" id="KW-0698">rRNA processing</keyword>
<evidence type="ECO:0000259" key="6">
    <source>
        <dbReference type="PROSITE" id="PS50172"/>
    </source>
</evidence>
<keyword evidence="8" id="KW-1185">Reference proteome</keyword>
<evidence type="ECO:0000256" key="1">
    <source>
        <dbReference type="ARBA" id="ARBA00022517"/>
    </source>
</evidence>
<dbReference type="GO" id="GO:0005654">
    <property type="term" value="C:nucleoplasm"/>
    <property type="evidence" value="ECO:0007669"/>
    <property type="project" value="UniProtKB-SubCell"/>
</dbReference>
<dbReference type="GO" id="GO:0000466">
    <property type="term" value="P:maturation of 5.8S rRNA from tricistronic rRNA transcript (SSU-rRNA, 5.8S rRNA, LSU-rRNA)"/>
    <property type="evidence" value="ECO:0007669"/>
    <property type="project" value="UniProtKB-UniRule"/>
</dbReference>
<dbReference type="GO" id="GO:0043021">
    <property type="term" value="F:ribonucleoprotein complex binding"/>
    <property type="evidence" value="ECO:0007669"/>
    <property type="project" value="UniProtKB-UniRule"/>
</dbReference>
<comment type="similarity">
    <text evidence="4">Belongs to the pescadillo family.</text>
</comment>
<dbReference type="RefSeq" id="XP_005650942.1">
    <property type="nucleotide sequence ID" value="XM_005650885.1"/>
</dbReference>
<feature type="region of interest" description="Disordered" evidence="5">
    <location>
        <begin position="264"/>
        <end position="303"/>
    </location>
</feature>
<accession>I0Z6X9</accession>
<dbReference type="GO" id="GO:0070545">
    <property type="term" value="C:PeBoW complex"/>
    <property type="evidence" value="ECO:0007669"/>
    <property type="project" value="TreeGrafter"/>
</dbReference>
<feature type="region of interest" description="Disordered" evidence="5">
    <location>
        <begin position="508"/>
        <end position="546"/>
    </location>
</feature>
<organism evidence="7 8">
    <name type="scientific">Coccomyxa subellipsoidea (strain C-169)</name>
    <name type="common">Green microalga</name>
    <dbReference type="NCBI Taxonomy" id="574566"/>
    <lineage>
        <taxon>Eukaryota</taxon>
        <taxon>Viridiplantae</taxon>
        <taxon>Chlorophyta</taxon>
        <taxon>core chlorophytes</taxon>
        <taxon>Trebouxiophyceae</taxon>
        <taxon>Trebouxiophyceae incertae sedis</taxon>
        <taxon>Coccomyxaceae</taxon>
        <taxon>Coccomyxa</taxon>
        <taxon>Coccomyxa subellipsoidea</taxon>
    </lineage>
</organism>
<comment type="function">
    <text evidence="4">Required for maturation of ribosomal RNAs and formation of the large ribosomal subunit.</text>
</comment>
<evidence type="ECO:0000313" key="8">
    <source>
        <dbReference type="Proteomes" id="UP000007264"/>
    </source>
</evidence>
<dbReference type="Pfam" id="PF06732">
    <property type="entry name" value="Pescadillo_N"/>
    <property type="match status" value="1"/>
</dbReference>
<evidence type="ECO:0000256" key="4">
    <source>
        <dbReference type="HAMAP-Rule" id="MF_03028"/>
    </source>
</evidence>
<dbReference type="GO" id="GO:0030687">
    <property type="term" value="C:preribosome, large subunit precursor"/>
    <property type="evidence" value="ECO:0007669"/>
    <property type="project" value="UniProtKB-UniRule"/>
</dbReference>
<proteinExistence type="inferred from homology"/>
<dbReference type="GO" id="GO:0003723">
    <property type="term" value="F:RNA binding"/>
    <property type="evidence" value="ECO:0007669"/>
    <property type="project" value="TreeGrafter"/>
</dbReference>
<dbReference type="KEGG" id="csl:COCSUDRAFT_52321"/>
<comment type="subcellular location">
    <subcellularLocation>
        <location evidence="4">Nucleus</location>
        <location evidence="4">Nucleolus</location>
    </subcellularLocation>
    <subcellularLocation>
        <location evidence="4">Nucleus</location>
        <location evidence="4">Nucleoplasm</location>
    </subcellularLocation>
</comment>
<feature type="coiled-coil region" evidence="4">
    <location>
        <begin position="466"/>
        <end position="508"/>
    </location>
</feature>
<evidence type="ECO:0000313" key="7">
    <source>
        <dbReference type="EMBL" id="EIE26398.1"/>
    </source>
</evidence>
<dbReference type="eggNOG" id="KOG2481">
    <property type="taxonomic scope" value="Eukaryota"/>
</dbReference>
<reference evidence="7 8" key="1">
    <citation type="journal article" date="2012" name="Genome Biol.">
        <title>The genome of the polar eukaryotic microalga coccomyxa subellipsoidea reveals traits of cold adaptation.</title>
        <authorList>
            <person name="Blanc G."/>
            <person name="Agarkova I."/>
            <person name="Grimwood J."/>
            <person name="Kuo A."/>
            <person name="Brueggeman A."/>
            <person name="Dunigan D."/>
            <person name="Gurnon J."/>
            <person name="Ladunga I."/>
            <person name="Lindquist E."/>
            <person name="Lucas S."/>
            <person name="Pangilinan J."/>
            <person name="Proschold T."/>
            <person name="Salamov A."/>
            <person name="Schmutz J."/>
            <person name="Weeks D."/>
            <person name="Yamada T."/>
            <person name="Claverie J.M."/>
            <person name="Grigoriev I."/>
            <person name="Van Etten J."/>
            <person name="Lomsadze A."/>
            <person name="Borodovsky M."/>
        </authorList>
    </citation>
    <scope>NUCLEOTIDE SEQUENCE [LARGE SCALE GENOMIC DNA]</scope>
    <source>
        <strain evidence="7 8">C-169</strain>
    </source>
</reference>
<dbReference type="FunFam" id="3.40.50.10190:FF:000002">
    <property type="entry name" value="Pescadillo homolog"/>
    <property type="match status" value="1"/>
</dbReference>
<dbReference type="AlphaFoldDB" id="I0Z6X9"/>
<name>I0Z6X9_COCSC</name>
<dbReference type="SMART" id="SM00292">
    <property type="entry name" value="BRCT"/>
    <property type="match status" value="1"/>
</dbReference>
<protein>
    <recommendedName>
        <fullName evidence="4">Pescadillo homolog</fullName>
    </recommendedName>
</protein>
<dbReference type="STRING" id="574566.I0Z6X9"/>
<dbReference type="InterPro" id="IPR001357">
    <property type="entry name" value="BRCT_dom"/>
</dbReference>
<sequence length="582" mass="64446">MGPQKKRGQAGNAVQYITRNQALKRLQLKLSEFRRICILKGIHPREPKKKTQGQNKTYYHVKDINFLAHEPLLNKLRDEHVIERKIRKARAKKNRDLAERLATLRPRHRLDHLVKERYPSFVDALRDLDDPLTLVHLFATLPAEDAHKIPAKAVATSRRLALEWQAWVVRTAALRRTFVSVKGFYFQADVMGQPVTWLVPHATSQVLPMDVDYRVMLTFLEFHHTMLQFVNYKLYHALGVRYPPIVDPKLEEAAAGLSAIMQEGEAAQGMEEEARSGSSDEDAGSISSGEDEDEDEEPGTDRAAEDEVAELGADGAAAAGGAADVDADDEAAVCGALFRGLTFFLGREVPREALMLVIRSFGGTVGWQGEGSPIQESDESITHQVVDRPTQGHRFLSRAYVQPQWVLDSANFRVLADAELYAPGLAPPPHLSPFVDDDDEGYEAAGAARRRAAGQQLASMFDEEGAAPADSEAATLEDEVAEAERQYTAELQEELRLANAAADKATAEAAAALDDENAAAPSQGAQKKAPTQEELEEEEDRMAAAVLPRKKRNLYNSIQKRTAAKRARVQELEHKRAALTQE</sequence>
<dbReference type="Proteomes" id="UP000007264">
    <property type="component" value="Unassembled WGS sequence"/>
</dbReference>
<dbReference type="HAMAP" id="MF_03028">
    <property type="entry name" value="Pescadillo"/>
    <property type="match status" value="1"/>
</dbReference>
<feature type="compositionally biased region" description="Acidic residues" evidence="5">
    <location>
        <begin position="279"/>
        <end position="298"/>
    </location>
</feature>
<keyword evidence="4" id="KW-0175">Coiled coil</keyword>
<dbReference type="EMBL" id="AGSI01000002">
    <property type="protein sequence ID" value="EIE26398.1"/>
    <property type="molecule type" value="Genomic_DNA"/>
</dbReference>
<evidence type="ECO:0000256" key="3">
    <source>
        <dbReference type="ARBA" id="ARBA00023242"/>
    </source>
</evidence>
<feature type="domain" description="BRCT" evidence="6">
    <location>
        <begin position="337"/>
        <end position="423"/>
    </location>
</feature>
<dbReference type="OrthoDB" id="10264910at2759"/>
<gene>
    <name evidence="7" type="ORF">COCSUDRAFT_52321</name>
</gene>
<evidence type="ECO:0000256" key="5">
    <source>
        <dbReference type="SAM" id="MobiDB-lite"/>
    </source>
</evidence>
<dbReference type="InterPro" id="IPR036420">
    <property type="entry name" value="BRCT_dom_sf"/>
</dbReference>
<dbReference type="GO" id="GO:0000463">
    <property type="term" value="P:maturation of LSU-rRNA from tricistronic rRNA transcript (SSU-rRNA, 5.8S rRNA, LSU-rRNA)"/>
    <property type="evidence" value="ECO:0007669"/>
    <property type="project" value="UniProtKB-UniRule"/>
</dbReference>
<dbReference type="Gene3D" id="3.40.50.10190">
    <property type="entry name" value="BRCT domain"/>
    <property type="match status" value="1"/>
</dbReference>
<dbReference type="PANTHER" id="PTHR12221:SF6">
    <property type="entry name" value="PESCADILLO HOMOLOG"/>
    <property type="match status" value="1"/>
</dbReference>
<dbReference type="PANTHER" id="PTHR12221">
    <property type="entry name" value="PESCADILLO - RELATED"/>
    <property type="match status" value="1"/>
</dbReference>
<comment type="caution">
    <text evidence="7">The sequence shown here is derived from an EMBL/GenBank/DDBJ whole genome shotgun (WGS) entry which is preliminary data.</text>
</comment>
<dbReference type="SUPFAM" id="SSF52113">
    <property type="entry name" value="BRCT domain"/>
    <property type="match status" value="1"/>
</dbReference>
<keyword evidence="1 4" id="KW-0690">Ribosome biogenesis</keyword>
<evidence type="ECO:0000256" key="2">
    <source>
        <dbReference type="ARBA" id="ARBA00022552"/>
    </source>
</evidence>
<dbReference type="InterPro" id="IPR010613">
    <property type="entry name" value="PES"/>
</dbReference>
<dbReference type="CDD" id="cd17709">
    <property type="entry name" value="BRCT_pescadillo_like"/>
    <property type="match status" value="1"/>
</dbReference>
<dbReference type="GeneID" id="17044408"/>